<keyword evidence="3" id="KW-1185">Reference proteome</keyword>
<comment type="caution">
    <text evidence="2">The sequence shown here is derived from an EMBL/GenBank/DDBJ whole genome shotgun (WGS) entry which is preliminary data.</text>
</comment>
<sequence>MTKSQKRSYKEFLLDTPQITGTGLSKISSPEFLNETSNCEQPAHKVNSGTLCSGCASINFKKIFSLPSSELSGSGIAVTDTRKDIDPGCSLCLLVLSFGYEETDILRDGYHLRALESLKVLKLNRLPGRKSTSSVVVVAVPKSAAVKLGGKSQAPLNAAITRGLIAPISLASNTHSQSGPAIHYSGRIVHSKIINFDIIRAWIQECHLAKTGHRACRLKSDQALFEMNVIDCFTRNVVPMEENMEYVALSYVWGNQTPATEADESNVYLSPLCVPSPAPATIEDAMEVVKGLKMRYLWVDRYCIPNTPNKHKLIQNMGLVYEGAIATIAAIYGTHSDSGLPGISLKRSTQCFAQTNAGTLISTLQHVSRHLSCSKYVTRGWTFQEAFLSRRCLFFTSEQIYFACKDSTRSEAVLLNSQTMSAPSRDNLAPGLMTLQHQIDFRLAKSSDASFHDYVREYTSRSLSYPEDGLKAFKGMLARLEYRSYWGVPLVPDAGWVSLDHTEPAACSQAFTRGLLWTCVGLSRGENVIVRRPGLPTWCWPSVVGEISGLWHPFYAETMTVQVEEFDGSTQDISRLLERNTKNGTVIEELTRYTHVTAFVAKATIILDDAGEEPGVFDAAITFGPANSWGAVVHVDVFTDLNLMARFKARNEWSVTRLTAAAFRQYWLILDYQDTTAYRVGLLMIRYDYKNHKRLEIADLPGEVKTVRLG</sequence>
<proteinExistence type="predicted"/>
<dbReference type="Proteomes" id="UP001172673">
    <property type="component" value="Unassembled WGS sequence"/>
</dbReference>
<evidence type="ECO:0000313" key="3">
    <source>
        <dbReference type="Proteomes" id="UP001172673"/>
    </source>
</evidence>
<dbReference type="Pfam" id="PF06985">
    <property type="entry name" value="HET"/>
    <property type="match status" value="1"/>
</dbReference>
<accession>A0AA38X9M4</accession>
<dbReference type="PANTHER" id="PTHR33112:SF12">
    <property type="entry name" value="HETEROKARYON INCOMPATIBILITY DOMAIN-CONTAINING PROTEIN"/>
    <property type="match status" value="1"/>
</dbReference>
<dbReference type="InterPro" id="IPR010730">
    <property type="entry name" value="HET"/>
</dbReference>
<gene>
    <name evidence="2" type="ORF">H2200_006885</name>
</gene>
<organism evidence="2 3">
    <name type="scientific">Cladophialophora chaetospira</name>
    <dbReference type="NCBI Taxonomy" id="386627"/>
    <lineage>
        <taxon>Eukaryota</taxon>
        <taxon>Fungi</taxon>
        <taxon>Dikarya</taxon>
        <taxon>Ascomycota</taxon>
        <taxon>Pezizomycotina</taxon>
        <taxon>Eurotiomycetes</taxon>
        <taxon>Chaetothyriomycetidae</taxon>
        <taxon>Chaetothyriales</taxon>
        <taxon>Herpotrichiellaceae</taxon>
        <taxon>Cladophialophora</taxon>
    </lineage>
</organism>
<evidence type="ECO:0000313" key="2">
    <source>
        <dbReference type="EMBL" id="KAJ9609114.1"/>
    </source>
</evidence>
<protein>
    <recommendedName>
        <fullName evidence="1">Heterokaryon incompatibility domain-containing protein</fullName>
    </recommendedName>
</protein>
<reference evidence="2" key="1">
    <citation type="submission" date="2022-10" db="EMBL/GenBank/DDBJ databases">
        <title>Culturing micro-colonial fungi from biological soil crusts in the Mojave desert and describing Neophaeococcomyces mojavensis, and introducing the new genera and species Taxawa tesnikishii.</title>
        <authorList>
            <person name="Kurbessoian T."/>
            <person name="Stajich J.E."/>
        </authorList>
    </citation>
    <scope>NUCLEOTIDE SEQUENCE</scope>
    <source>
        <strain evidence="2">TK_41</strain>
    </source>
</reference>
<dbReference type="PANTHER" id="PTHR33112">
    <property type="entry name" value="DOMAIN PROTEIN, PUTATIVE-RELATED"/>
    <property type="match status" value="1"/>
</dbReference>
<dbReference type="AlphaFoldDB" id="A0AA38X9M4"/>
<feature type="domain" description="Heterokaryon incompatibility" evidence="1">
    <location>
        <begin position="246"/>
        <end position="385"/>
    </location>
</feature>
<dbReference type="EMBL" id="JAPDRK010000009">
    <property type="protein sequence ID" value="KAJ9609114.1"/>
    <property type="molecule type" value="Genomic_DNA"/>
</dbReference>
<evidence type="ECO:0000259" key="1">
    <source>
        <dbReference type="Pfam" id="PF06985"/>
    </source>
</evidence>
<name>A0AA38X9M4_9EURO</name>